<reference evidence="2" key="2">
    <citation type="journal article" date="2015" name="Genome Announc.">
        <title>Draft Genome Sequence of Filamentous Marine Cyanobacterium Lyngbya confervoides Strain BDU141951.</title>
        <authorList>
            <person name="Chandrababunaidu M.M."/>
            <person name="Sen D."/>
            <person name="Tripathy S."/>
        </authorList>
    </citation>
    <scope>NUCLEOTIDE SEQUENCE</scope>
    <source>
        <strain evidence="2">BDU141951</strain>
    </source>
</reference>
<comment type="caution">
    <text evidence="2">The sequence shown here is derived from an EMBL/GenBank/DDBJ whole genome shotgun (WGS) entry which is preliminary data.</text>
</comment>
<gene>
    <name evidence="2" type="ORF">QQ91_004740</name>
</gene>
<protein>
    <recommendedName>
        <fullName evidence="1">DUF5615 domain-containing protein</fullName>
    </recommendedName>
</protein>
<reference evidence="2" key="1">
    <citation type="submission" date="2014-11" db="EMBL/GenBank/DDBJ databases">
        <authorList>
            <person name="Malar M.C."/>
            <person name="Sen D."/>
            <person name="Tripathy S."/>
        </authorList>
    </citation>
    <scope>NUCLEOTIDE SEQUENCE</scope>
    <source>
        <strain evidence="2">BDU141951</strain>
    </source>
</reference>
<proteinExistence type="predicted"/>
<dbReference type="AlphaFoldDB" id="A0A0C1YD90"/>
<accession>A0A0C1YD90</accession>
<sequence length="127" mass="14029">MKYLVDNALSPLIAAGLCDAGYDAVHVRDYDMQAAADSAIFDRAASEDRAVLSADTDFGTLLSQRQTRYPSVLLFRRGSERSPQRQLALLLKNLPTVTPALEEGSIVVIEQARIRVRSLPIGEVRER</sequence>
<reference evidence="2" key="3">
    <citation type="submission" date="2020-02" db="EMBL/GenBank/DDBJ databases">
        <authorList>
            <person name="Sarangi A.N."/>
            <person name="Ghosh S."/>
            <person name="Mukherjee M."/>
            <person name="Tripathy S."/>
        </authorList>
    </citation>
    <scope>NUCLEOTIDE SEQUENCE</scope>
    <source>
        <strain evidence="2">BDU141951</strain>
    </source>
</reference>
<name>A0A0C1YD90_9CYAN</name>
<feature type="domain" description="DUF5615" evidence="1">
    <location>
        <begin position="1"/>
        <end position="111"/>
    </location>
</feature>
<dbReference type="InterPro" id="IPR041049">
    <property type="entry name" value="DUF5615"/>
</dbReference>
<evidence type="ECO:0000313" key="2">
    <source>
        <dbReference type="EMBL" id="NEV66417.1"/>
    </source>
</evidence>
<evidence type="ECO:0000259" key="1">
    <source>
        <dbReference type="Pfam" id="PF18480"/>
    </source>
</evidence>
<dbReference type="EMBL" id="JTHE02000003">
    <property type="protein sequence ID" value="NEV66417.1"/>
    <property type="molecule type" value="Genomic_DNA"/>
</dbReference>
<dbReference type="Pfam" id="PF18480">
    <property type="entry name" value="DUF5615"/>
    <property type="match status" value="1"/>
</dbReference>
<organism evidence="2">
    <name type="scientific">Lyngbya confervoides BDU141951</name>
    <dbReference type="NCBI Taxonomy" id="1574623"/>
    <lineage>
        <taxon>Bacteria</taxon>
        <taxon>Bacillati</taxon>
        <taxon>Cyanobacteriota</taxon>
        <taxon>Cyanophyceae</taxon>
        <taxon>Oscillatoriophycideae</taxon>
        <taxon>Oscillatoriales</taxon>
        <taxon>Microcoleaceae</taxon>
        <taxon>Lyngbya</taxon>
    </lineage>
</organism>